<dbReference type="AlphaFoldDB" id="A0A518EKR8"/>
<dbReference type="InterPro" id="IPR012393">
    <property type="entry name" value="Tricorn_protease"/>
</dbReference>
<dbReference type="PANTHER" id="PTHR43253:SF1">
    <property type="entry name" value="TRICORN PROTEASE HOMOLOG 2-RELATED"/>
    <property type="match status" value="1"/>
</dbReference>
<dbReference type="Pfam" id="PF14684">
    <property type="entry name" value="Tricorn_C1"/>
    <property type="match status" value="1"/>
</dbReference>
<feature type="compositionally biased region" description="Basic and acidic residues" evidence="7">
    <location>
        <begin position="734"/>
        <end position="747"/>
    </location>
</feature>
<dbReference type="InterPro" id="IPR005151">
    <property type="entry name" value="Tail-specific_protease"/>
</dbReference>
<keyword evidence="4" id="KW-0645">Protease</keyword>
<dbReference type="InterPro" id="IPR015943">
    <property type="entry name" value="WD40/YVTN_repeat-like_dom_sf"/>
</dbReference>
<dbReference type="InterPro" id="IPR029045">
    <property type="entry name" value="ClpP/crotonase-like_dom_sf"/>
</dbReference>
<dbReference type="PROSITE" id="PS50106">
    <property type="entry name" value="PDZ"/>
    <property type="match status" value="1"/>
</dbReference>
<comment type="subcellular location">
    <subcellularLocation>
        <location evidence="1">Cytoplasm</location>
    </subcellularLocation>
</comment>
<dbReference type="Gene3D" id="2.30.42.10">
    <property type="match status" value="1"/>
</dbReference>
<dbReference type="Gene3D" id="2.120.10.60">
    <property type="entry name" value="Tricorn protease N-terminal domain"/>
    <property type="match status" value="1"/>
</dbReference>
<dbReference type="SUPFAM" id="SSF50156">
    <property type="entry name" value="PDZ domain-like"/>
    <property type="match status" value="1"/>
</dbReference>
<proteinExistence type="inferred from homology"/>
<dbReference type="Pfam" id="PF14685">
    <property type="entry name" value="PDZ_Tricorn"/>
    <property type="match status" value="1"/>
</dbReference>
<evidence type="ECO:0000256" key="3">
    <source>
        <dbReference type="ARBA" id="ARBA00022490"/>
    </source>
</evidence>
<feature type="compositionally biased region" description="Acidic residues" evidence="7">
    <location>
        <begin position="623"/>
        <end position="643"/>
    </location>
</feature>
<keyword evidence="5" id="KW-0378">Hydrolase</keyword>
<evidence type="ECO:0000256" key="6">
    <source>
        <dbReference type="ARBA" id="ARBA00022825"/>
    </source>
</evidence>
<dbReference type="Gene3D" id="2.130.10.10">
    <property type="entry name" value="YVTN repeat-like/Quinoprotein amine dehydrogenase"/>
    <property type="match status" value="1"/>
</dbReference>
<dbReference type="InterPro" id="IPR028204">
    <property type="entry name" value="Tricorn_C1"/>
</dbReference>
<reference evidence="9 10" key="1">
    <citation type="submission" date="2019-02" db="EMBL/GenBank/DDBJ databases">
        <title>Deep-cultivation of Planctomycetes and their phenomic and genomic characterization uncovers novel biology.</title>
        <authorList>
            <person name="Wiegand S."/>
            <person name="Jogler M."/>
            <person name="Boedeker C."/>
            <person name="Pinto D."/>
            <person name="Vollmers J."/>
            <person name="Rivas-Marin E."/>
            <person name="Kohn T."/>
            <person name="Peeters S.H."/>
            <person name="Heuer A."/>
            <person name="Rast P."/>
            <person name="Oberbeckmann S."/>
            <person name="Bunk B."/>
            <person name="Jeske O."/>
            <person name="Meyerdierks A."/>
            <person name="Storesund J.E."/>
            <person name="Kallscheuer N."/>
            <person name="Luecker S."/>
            <person name="Lage O.M."/>
            <person name="Pohl T."/>
            <person name="Merkel B.J."/>
            <person name="Hornburger P."/>
            <person name="Mueller R.-W."/>
            <person name="Bruemmer F."/>
            <person name="Labrenz M."/>
            <person name="Spormann A.M."/>
            <person name="Op den Camp H."/>
            <person name="Overmann J."/>
            <person name="Amann R."/>
            <person name="Jetten M.S.M."/>
            <person name="Mascher T."/>
            <person name="Medema M.H."/>
            <person name="Devos D.P."/>
            <person name="Kaster A.-K."/>
            <person name="Ovreas L."/>
            <person name="Rohde M."/>
            <person name="Galperin M.Y."/>
            <person name="Jogler C."/>
        </authorList>
    </citation>
    <scope>NUCLEOTIDE SEQUENCE [LARGE SCALE GENOMIC DNA]</scope>
    <source>
        <strain evidence="9 10">Poly30</strain>
    </source>
</reference>
<evidence type="ECO:0000313" key="9">
    <source>
        <dbReference type="EMBL" id="QDV04686.1"/>
    </source>
</evidence>
<dbReference type="SUPFAM" id="SSF82171">
    <property type="entry name" value="DPP6 N-terminal domain-like"/>
    <property type="match status" value="1"/>
</dbReference>
<dbReference type="Gene3D" id="3.30.750.44">
    <property type="match status" value="1"/>
</dbReference>
<protein>
    <recommendedName>
        <fullName evidence="8">PDZ domain-containing protein</fullName>
    </recommendedName>
</protein>
<feature type="region of interest" description="Disordered" evidence="7">
    <location>
        <begin position="727"/>
        <end position="765"/>
    </location>
</feature>
<feature type="region of interest" description="Disordered" evidence="7">
    <location>
        <begin position="604"/>
        <end position="659"/>
    </location>
</feature>
<evidence type="ECO:0000256" key="5">
    <source>
        <dbReference type="ARBA" id="ARBA00022801"/>
    </source>
</evidence>
<dbReference type="CDD" id="cd07562">
    <property type="entry name" value="Peptidase_S41_TRI"/>
    <property type="match status" value="1"/>
</dbReference>
<evidence type="ECO:0000256" key="1">
    <source>
        <dbReference type="ARBA" id="ARBA00004496"/>
    </source>
</evidence>
<dbReference type="Proteomes" id="UP000320390">
    <property type="component" value="Chromosome"/>
</dbReference>
<comment type="similarity">
    <text evidence="2">Belongs to the peptidase S41B family.</text>
</comment>
<dbReference type="EMBL" id="CP036434">
    <property type="protein sequence ID" value="QDV04686.1"/>
    <property type="molecule type" value="Genomic_DNA"/>
</dbReference>
<dbReference type="SUPFAM" id="SSF75011">
    <property type="entry name" value="3-carboxy-cis,cis-mucoante lactonizing enzyme"/>
    <property type="match status" value="1"/>
</dbReference>
<dbReference type="GO" id="GO:0006508">
    <property type="term" value="P:proteolysis"/>
    <property type="evidence" value="ECO:0007669"/>
    <property type="project" value="UniProtKB-KW"/>
</dbReference>
<dbReference type="InterPro" id="IPR029414">
    <property type="entry name" value="Tricorn_PDZ"/>
</dbReference>
<keyword evidence="6" id="KW-0720">Serine protease</keyword>
<sequence length="1280" mass="139673">MKKLGQLLQEMCLPLFRSSDLAATLVRPVHASPDSFHSTEMTLRSPRPDLRLRWHSLAVLGLVGLTSASSAGATPPVTQEPGQAGMLRYPDVSATQIVFVYANDLWLVPREGGTALPLASPPGAESNPRFSPDGQTVAFSGNYDGDSDIYTVSVAGGVPFRVTHHPGGDQFTEWTHDGRLIFSTSAFSGQRRAPKMFTVSSEGGMPEQVSIPYGLNGTIHADGKRLAYTPNARDSRNWKRYVGGTASDVWIFNLEDKSSRRVTDWEGTDSFPMWHGDDLYYVSDRGPAHRLNVWKFDTASGEHAQVSFYTDYDVKWPAIGPGDKGQGEVVFQNYAGLFLLDLGTGETRQVDVDIPGAEESVRARMVDVSDEVQNMGISSTGKRAVVEARGDIWTLPAEKGKPRNLTASDGVAERDPSWSPDGRWIAYFSDESGEYELYVKQSDGRGETKQLTSGTEGFKYAPTWSPNSEKIAFSDRSGTIYLHDITAGVTKTVDKNEGAEWGVPLNWSHDSRWIAYTNLAEDSDRSSVVLYDSTTDEKHRVTSDMFEDSSPVFDRQGDFLYFGSVRNFGGQQGSMIDSNYVYTDGEVLLAVPLRKDVEFPWTPKIDEETWDDEEAGKDADAEKADDEPKDEESDEDGDDEDDASSPPDDGVSGSWSGTINLPGAGDLDISMTLKLDGSTLSGSATVPMGTASIQGDLDVASGDCSGTLAPDFGEEVTFTGTIKDGSLQWDIDTPDGKATAKAERSASAEDEGDGDGKKGKKKKEPAKVVEIDLEGFEHRALQLPMAPGNFGSLAVNDKGHLMYVRRGKGIKVYDIHGDDQAEKDVTGGSGFHLSADGKMMLTGGGSSLSIGKAGEGSSPKGVQKNGMETRIDPRQEWPQVYRDSWRFFRDYFYAANMHGVDWNAVYEQYRPMIDFCTTREDVDYVMRETVAELNVGHAYVRGGPMERGPRVGVGLLGADYSLENGAYRISNIVEGGVWDSDARGPLSMPGVDVKEGDYLLAVDGTALDVSMDPWAAFVGKAGEVVELTVSDSPTMDDSARKVLVKTLRSEGDLRYREWIEQNRAMVEKASGGRVGYIYVPDTGQNGRNDLFRQFYGQAHMDALIIDERWNGGGQFPNREIEALDRPRTNYWGRRWGRSMATPGDSHQGPKCMLINRDAGSGGDMFPYLFRQAGLGKLIGTRTWGGLVGYSGSPQLIDGGTLAVPSFGFYELDGSWGVEGHGVDPDIEVMDDPALMQNGADPQIAVAVQQMLQELEDGAYAAPPRPADPDRRGMGLPESDR</sequence>
<evidence type="ECO:0000256" key="4">
    <source>
        <dbReference type="ARBA" id="ARBA00022670"/>
    </source>
</evidence>
<keyword evidence="10" id="KW-1185">Reference proteome</keyword>
<keyword evidence="3" id="KW-0963">Cytoplasm</keyword>
<feature type="compositionally biased region" description="Basic and acidic residues" evidence="7">
    <location>
        <begin position="1266"/>
        <end position="1280"/>
    </location>
</feature>
<evidence type="ECO:0000259" key="8">
    <source>
        <dbReference type="PROSITE" id="PS50106"/>
    </source>
</evidence>
<dbReference type="InterPro" id="IPR001478">
    <property type="entry name" value="PDZ"/>
</dbReference>
<dbReference type="PANTHER" id="PTHR43253">
    <property type="entry name" value="TRICORN PROTEASE HOMOLOG 2-RELATED"/>
    <property type="match status" value="1"/>
</dbReference>
<accession>A0A518EKR8</accession>
<dbReference type="InterPro" id="IPR036034">
    <property type="entry name" value="PDZ_sf"/>
</dbReference>
<evidence type="ECO:0000313" key="10">
    <source>
        <dbReference type="Proteomes" id="UP000320390"/>
    </source>
</evidence>
<dbReference type="Gene3D" id="3.90.226.10">
    <property type="entry name" value="2-enoyl-CoA Hydratase, Chain A, domain 1"/>
    <property type="match status" value="1"/>
</dbReference>
<name>A0A518EKR8_9BACT</name>
<feature type="region of interest" description="Disordered" evidence="7">
    <location>
        <begin position="1254"/>
        <end position="1280"/>
    </location>
</feature>
<gene>
    <name evidence="9" type="ORF">Poly30_01790</name>
</gene>
<evidence type="ECO:0000256" key="7">
    <source>
        <dbReference type="SAM" id="MobiDB-lite"/>
    </source>
</evidence>
<dbReference type="GO" id="GO:0008236">
    <property type="term" value="F:serine-type peptidase activity"/>
    <property type="evidence" value="ECO:0007669"/>
    <property type="project" value="UniProtKB-KW"/>
</dbReference>
<dbReference type="GO" id="GO:0005737">
    <property type="term" value="C:cytoplasm"/>
    <property type="evidence" value="ECO:0007669"/>
    <property type="project" value="UniProtKB-SubCell"/>
</dbReference>
<evidence type="ECO:0000256" key="2">
    <source>
        <dbReference type="ARBA" id="ARBA00008524"/>
    </source>
</evidence>
<dbReference type="Pfam" id="PF26550">
    <property type="entry name" value="Tricorn_2nd"/>
    <property type="match status" value="1"/>
</dbReference>
<dbReference type="Pfam" id="PF03572">
    <property type="entry name" value="Peptidase_S41"/>
    <property type="match status" value="1"/>
</dbReference>
<dbReference type="Pfam" id="PF26549">
    <property type="entry name" value="Tricorn_N"/>
    <property type="match status" value="1"/>
</dbReference>
<organism evidence="9 10">
    <name type="scientific">Saltatorellus ferox</name>
    <dbReference type="NCBI Taxonomy" id="2528018"/>
    <lineage>
        <taxon>Bacteria</taxon>
        <taxon>Pseudomonadati</taxon>
        <taxon>Planctomycetota</taxon>
        <taxon>Planctomycetia</taxon>
        <taxon>Planctomycetia incertae sedis</taxon>
        <taxon>Saltatorellus</taxon>
    </lineage>
</organism>
<dbReference type="SUPFAM" id="SSF52096">
    <property type="entry name" value="ClpP/crotonase"/>
    <property type="match status" value="1"/>
</dbReference>
<feature type="domain" description="PDZ" evidence="8">
    <location>
        <begin position="939"/>
        <end position="1033"/>
    </location>
</feature>
<dbReference type="SMART" id="SM00245">
    <property type="entry name" value="TSPc"/>
    <property type="match status" value="1"/>
</dbReference>